<evidence type="ECO:0000313" key="2">
    <source>
        <dbReference type="Proteomes" id="UP000279330"/>
    </source>
</evidence>
<protein>
    <submittedName>
        <fullName evidence="1">Uncharacterized protein</fullName>
    </submittedName>
</protein>
<dbReference type="KEGG" id="vg:55003757"/>
<evidence type="ECO:0000313" key="1">
    <source>
        <dbReference type="EMBL" id="AYB70192.1"/>
    </source>
</evidence>
<proteinExistence type="predicted"/>
<accession>A0A385UED7</accession>
<dbReference type="RefSeq" id="YP_009812688.1">
    <property type="nucleotide sequence ID" value="NC_048068.1"/>
</dbReference>
<keyword evidence="2" id="KW-1185">Reference proteome</keyword>
<dbReference type="GeneID" id="55003757"/>
<name>A0A385UED7_9CAUD</name>
<gene>
    <name evidence="1" type="primary">83</name>
    <name evidence="1" type="ORF">SEA_ONEIAGILLIAN_82</name>
</gene>
<dbReference type="EMBL" id="MH727556">
    <property type="protein sequence ID" value="AYB70192.1"/>
    <property type="molecule type" value="Genomic_DNA"/>
</dbReference>
<sequence length="87" mass="9661">MTDSYLSPYDTGKRAEPRPWTLSTKAAIAEMGPISRQFSEADFGKVDFENDSSEHVATVWFERGDDGAYVMHVAGIVGPVRIEVHND</sequence>
<dbReference type="Proteomes" id="UP000279330">
    <property type="component" value="Segment"/>
</dbReference>
<organism evidence="1 2">
    <name type="scientific">Microbacterium phage OneinaGillian</name>
    <dbReference type="NCBI Taxonomy" id="2301604"/>
    <lineage>
        <taxon>Viruses</taxon>
        <taxon>Duplodnaviria</taxon>
        <taxon>Heunggongvirae</taxon>
        <taxon>Uroviricota</taxon>
        <taxon>Caudoviricetes</taxon>
        <taxon>Gillianvirus</taxon>
        <taxon>Gillianvirus oneinagillian</taxon>
    </lineage>
</organism>
<reference evidence="1 2" key="1">
    <citation type="submission" date="2018-08" db="EMBL/GenBank/DDBJ databases">
        <authorList>
            <person name="Miller G.E."/>
            <person name="Abrahams R."/>
            <person name="Bazan D.C."/>
            <person name="Beglau B.C."/>
            <person name="Blaylock E.C."/>
            <person name="Choi J.D."/>
            <person name="Grewal S.K."/>
            <person name="Hernandez E.V."/>
            <person name="Kim D.J."/>
            <person name="Kim K."/>
            <person name="Lee Y."/>
            <person name="Linde M.K."/>
            <person name="Lopez M.B."/>
            <person name="Pangalila E."/>
            <person name="Parker M.A."/>
            <person name="Specht R.C."/>
            <person name="Teng M.C."/>
            <person name="Toledo B."/>
            <person name="Tran S."/>
            <person name="Yu H."/>
            <person name="Kalaj N."/>
            <person name="Muthiah A.S."/>
            <person name="Dean N.S."/>
            <person name="Diaz A."/>
            <person name="Garlena R.A."/>
            <person name="Russell D.A."/>
            <person name="Pope W.H."/>
            <person name="Jacobs-Sera D."/>
            <person name="Hatfull G.F."/>
        </authorList>
    </citation>
    <scope>NUCLEOTIDE SEQUENCE [LARGE SCALE GENOMIC DNA]</scope>
</reference>